<reference evidence="1 2" key="1">
    <citation type="submission" date="2019-10" db="EMBL/GenBank/DDBJ databases">
        <title>Draft Genome Sequence of Cytophagaceae sp. SJW1-29.</title>
        <authorList>
            <person name="Choi A."/>
        </authorList>
    </citation>
    <scope>NUCLEOTIDE SEQUENCE [LARGE SCALE GENOMIC DNA]</scope>
    <source>
        <strain evidence="1 2">SJW1-29</strain>
    </source>
</reference>
<comment type="caution">
    <text evidence="1">The sequence shown here is derived from an EMBL/GenBank/DDBJ whole genome shotgun (WGS) entry which is preliminary data.</text>
</comment>
<sequence>MGEAGVSVSNGFHINNLNPALWVRNRFTMYEFGAISQYKRISSPTAQQRDFGANIGYLALSLPAAPKWSIGISLKPYSFVDFESRTNGKVPGTIYNTYYYYSGKGAINKVSLTNAVEVGKYISLGLEASYLFGNVRRASESQLLIGDGRDYLVSRAERNSYTDFAFRAGTAIKIPLKQNNKLNLNLGGTYSFGTDLNARQTTSFESSLNSFPVGVSDTLSNNTKGGIRLPSQYRFGASLEWPYKLTVAVDYERQNWSEYRSFADSNDGLNDAGRIHAGIEYIPKFSLGAPYFQKVEYRLGLTHGQMPYSPPGLKLNDTNISLGASFPFGLGGNSLTLSLIGGERGAISAQSIKERYGRVVLGITFADRWFQKQKID</sequence>
<gene>
    <name evidence="1" type="ORF">GBK04_02160</name>
</gene>
<evidence type="ECO:0008006" key="3">
    <source>
        <dbReference type="Google" id="ProtNLM"/>
    </source>
</evidence>
<organism evidence="1 2">
    <name type="scientific">Salmonirosea aquatica</name>
    <dbReference type="NCBI Taxonomy" id="2654236"/>
    <lineage>
        <taxon>Bacteria</taxon>
        <taxon>Pseudomonadati</taxon>
        <taxon>Bacteroidota</taxon>
        <taxon>Cytophagia</taxon>
        <taxon>Cytophagales</taxon>
        <taxon>Spirosomataceae</taxon>
        <taxon>Salmonirosea</taxon>
    </lineage>
</organism>
<keyword evidence="2" id="KW-1185">Reference proteome</keyword>
<dbReference type="Gene3D" id="2.40.160.60">
    <property type="entry name" value="Outer membrane protein transport protein (OMPP1/FadL/TodX)"/>
    <property type="match status" value="1"/>
</dbReference>
<name>A0A7C9BC82_9BACT</name>
<accession>A0A7C9BC82</accession>
<proteinExistence type="predicted"/>
<dbReference type="Proteomes" id="UP000479293">
    <property type="component" value="Unassembled WGS sequence"/>
</dbReference>
<dbReference type="AlphaFoldDB" id="A0A7C9BC82"/>
<dbReference type="EMBL" id="WHLY01000002">
    <property type="protein sequence ID" value="MPR32180.1"/>
    <property type="molecule type" value="Genomic_DNA"/>
</dbReference>
<protein>
    <recommendedName>
        <fullName evidence="3">Aromatic hydrocarbon degradation protein</fullName>
    </recommendedName>
</protein>
<evidence type="ECO:0000313" key="2">
    <source>
        <dbReference type="Proteomes" id="UP000479293"/>
    </source>
</evidence>
<dbReference type="SUPFAM" id="SSF56935">
    <property type="entry name" value="Porins"/>
    <property type="match status" value="1"/>
</dbReference>
<evidence type="ECO:0000313" key="1">
    <source>
        <dbReference type="EMBL" id="MPR32180.1"/>
    </source>
</evidence>